<reference evidence="20" key="1">
    <citation type="submission" date="2016-02" db="EMBL/GenBank/DDBJ databases">
        <title>Draft genome sequence of Microdochium bolleyi, a fungal endophyte of beachgrass.</title>
        <authorList>
            <consortium name="DOE Joint Genome Institute"/>
            <person name="David A.S."/>
            <person name="May G."/>
            <person name="Haridas S."/>
            <person name="Lim J."/>
            <person name="Wang M."/>
            <person name="Labutti K."/>
            <person name="Lipzen A."/>
            <person name="Barry K."/>
            <person name="Grigoriev I.V."/>
        </authorList>
    </citation>
    <scope>NUCLEOTIDE SEQUENCE [LARGE SCALE GENOMIC DNA]</scope>
    <source>
        <strain evidence="20">J235TASD1</strain>
    </source>
</reference>
<feature type="disulfide bond" evidence="14">
    <location>
        <begin position="40"/>
        <end position="47"/>
    </location>
</feature>
<protein>
    <recommendedName>
        <fullName evidence="18">CFEM domain-containing protein</fullName>
    </recommendedName>
</protein>
<dbReference type="GO" id="GO:0098552">
    <property type="term" value="C:side of membrane"/>
    <property type="evidence" value="ECO:0007669"/>
    <property type="project" value="UniProtKB-KW"/>
</dbReference>
<evidence type="ECO:0000256" key="14">
    <source>
        <dbReference type="PROSITE-ProRule" id="PRU01356"/>
    </source>
</evidence>
<feature type="domain" description="CFEM" evidence="18">
    <location>
        <begin position="1"/>
        <end position="106"/>
    </location>
</feature>
<dbReference type="OrthoDB" id="2496787at2759"/>
<evidence type="ECO:0000256" key="6">
    <source>
        <dbReference type="ARBA" id="ARBA00022622"/>
    </source>
</evidence>
<feature type="transmembrane region" description="Helical" evidence="16">
    <location>
        <begin position="252"/>
        <end position="271"/>
    </location>
</feature>
<keyword evidence="10 16" id="KW-0472">Membrane</keyword>
<evidence type="ECO:0000313" key="20">
    <source>
        <dbReference type="Proteomes" id="UP000070501"/>
    </source>
</evidence>
<sequence length="476" mass="52469">MRFLAPIVLFFSLLGLTVAQAGLPECSLACFKKGITLSTCAINDTVCHCADTAYTTAVSGCVATSCKVEDILVVKNMTSTQCGVVPHDRAVAYNVIVTVLMILACIFVLIRVIYKQFLTQMGLGMDDWAIIATLVVCVPSAVTNVQLAEYGIGKDLWTLTPEQITNFSRTFWIVTLLYFTEVAMLKVSILFFYLRIFPDTTVRRMLWGTLGVVIAFGVSFVLTAAFQCLPVSYNWTSWREPSQKAQCRDVSVIAWSNAGISIALDLWMLYLPLSQVSSLNLHWKKKIGVAAMVVVGTFVTVISIVRLASLVQFRGSANVTYDYWGVSVWSTVEITVGIMCACMPSMRVILVRIWPRLFGSSSYASNNQYGSRYGRSSKNQTGTGSQVESSSKNKSAARTSWKPKFSKRPGLPDDGPFGKSQHQSRLERIDSDDDATELRPTNYQTHITSSAASTHGSADGHDPKTITMTRDVVIKY</sequence>
<dbReference type="PANTHER" id="PTHR33048">
    <property type="entry name" value="PTH11-LIKE INTEGRAL MEMBRANE PROTEIN (AFU_ORTHOLOGUE AFUA_5G11245)"/>
    <property type="match status" value="1"/>
</dbReference>
<dbReference type="PROSITE" id="PS52012">
    <property type="entry name" value="CFEM"/>
    <property type="match status" value="1"/>
</dbReference>
<evidence type="ECO:0000259" key="18">
    <source>
        <dbReference type="PROSITE" id="PS52012"/>
    </source>
</evidence>
<dbReference type="Pfam" id="PF05730">
    <property type="entry name" value="CFEM"/>
    <property type="match status" value="1"/>
</dbReference>
<feature type="transmembrane region" description="Helical" evidence="16">
    <location>
        <begin position="206"/>
        <end position="232"/>
    </location>
</feature>
<feature type="transmembrane region" description="Helical" evidence="16">
    <location>
        <begin position="328"/>
        <end position="350"/>
    </location>
</feature>
<feature type="binding site" description="axial binding residue" evidence="14">
    <location>
        <position position="44"/>
    </location>
    <ligand>
        <name>heme</name>
        <dbReference type="ChEBI" id="CHEBI:30413"/>
    </ligand>
    <ligandPart>
        <name>Fe</name>
        <dbReference type="ChEBI" id="CHEBI:18248"/>
    </ligandPart>
</feature>
<evidence type="ECO:0000256" key="2">
    <source>
        <dbReference type="ARBA" id="ARBA00004589"/>
    </source>
</evidence>
<keyword evidence="14" id="KW-0349">Heme</keyword>
<dbReference type="InterPro" id="IPR008427">
    <property type="entry name" value="Extracellular_membr_CFEM_dom"/>
</dbReference>
<feature type="region of interest" description="Disordered" evidence="15">
    <location>
        <begin position="371"/>
        <end position="470"/>
    </location>
</feature>
<feature type="transmembrane region" description="Helical" evidence="16">
    <location>
        <begin position="91"/>
        <end position="114"/>
    </location>
</feature>
<evidence type="ECO:0000256" key="13">
    <source>
        <dbReference type="ARBA" id="ARBA00038359"/>
    </source>
</evidence>
<keyword evidence="9 16" id="KW-1133">Transmembrane helix</keyword>
<evidence type="ECO:0000256" key="11">
    <source>
        <dbReference type="ARBA" id="ARBA00023157"/>
    </source>
</evidence>
<evidence type="ECO:0000256" key="7">
    <source>
        <dbReference type="ARBA" id="ARBA00022692"/>
    </source>
</evidence>
<feature type="chain" id="PRO_5007293195" description="CFEM domain-containing protein" evidence="17">
    <location>
        <begin position="20"/>
        <end position="476"/>
    </location>
</feature>
<feature type="transmembrane region" description="Helical" evidence="16">
    <location>
        <begin position="126"/>
        <end position="147"/>
    </location>
</feature>
<keyword evidence="20" id="KW-1185">Reference proteome</keyword>
<keyword evidence="8 17" id="KW-0732">Signal</keyword>
<dbReference type="GO" id="GO:0046872">
    <property type="term" value="F:metal ion binding"/>
    <property type="evidence" value="ECO:0007669"/>
    <property type="project" value="UniProtKB-UniRule"/>
</dbReference>
<feature type="transmembrane region" description="Helical" evidence="16">
    <location>
        <begin position="287"/>
        <end position="308"/>
    </location>
</feature>
<evidence type="ECO:0000256" key="4">
    <source>
        <dbReference type="ARBA" id="ARBA00010031"/>
    </source>
</evidence>
<evidence type="ECO:0000256" key="3">
    <source>
        <dbReference type="ARBA" id="ARBA00004613"/>
    </source>
</evidence>
<evidence type="ECO:0000256" key="9">
    <source>
        <dbReference type="ARBA" id="ARBA00022989"/>
    </source>
</evidence>
<comment type="subcellular location">
    <subcellularLocation>
        <location evidence="2">Membrane</location>
        <topology evidence="2">Lipid-anchor</topology>
        <topology evidence="2">GPI-anchor</topology>
    </subcellularLocation>
    <subcellularLocation>
        <location evidence="1">Membrane</location>
        <topology evidence="1">Multi-pass membrane protein</topology>
    </subcellularLocation>
    <subcellularLocation>
        <location evidence="3">Secreted</location>
    </subcellularLocation>
</comment>
<keyword evidence="7 16" id="KW-0812">Transmembrane</keyword>
<evidence type="ECO:0000313" key="19">
    <source>
        <dbReference type="EMBL" id="KXJ89097.1"/>
    </source>
</evidence>
<evidence type="ECO:0000256" key="17">
    <source>
        <dbReference type="SAM" id="SignalP"/>
    </source>
</evidence>
<name>A0A136IW42_9PEZI</name>
<feature type="compositionally biased region" description="Polar residues" evidence="15">
    <location>
        <begin position="371"/>
        <end position="398"/>
    </location>
</feature>
<dbReference type="AlphaFoldDB" id="A0A136IW42"/>
<keyword evidence="12" id="KW-0449">Lipoprotein</keyword>
<keyword evidence="6" id="KW-0336">GPI-anchor</keyword>
<dbReference type="PANTHER" id="PTHR33048:SF143">
    <property type="entry name" value="EXTRACELLULAR MEMBRANE PROTEIN CFEM DOMAIN-CONTAINING PROTEIN-RELATED"/>
    <property type="match status" value="1"/>
</dbReference>
<evidence type="ECO:0000256" key="1">
    <source>
        <dbReference type="ARBA" id="ARBA00004141"/>
    </source>
</evidence>
<feature type="disulfide bond" evidence="14">
    <location>
        <begin position="30"/>
        <end position="61"/>
    </location>
</feature>
<dbReference type="Proteomes" id="UP000070501">
    <property type="component" value="Unassembled WGS sequence"/>
</dbReference>
<evidence type="ECO:0000256" key="8">
    <source>
        <dbReference type="ARBA" id="ARBA00022729"/>
    </source>
</evidence>
<evidence type="ECO:0000256" key="12">
    <source>
        <dbReference type="ARBA" id="ARBA00023288"/>
    </source>
</evidence>
<gene>
    <name evidence="19" type="ORF">Micbo1qcDRAFT_150333</name>
</gene>
<keyword evidence="14" id="KW-0479">Metal-binding</keyword>
<dbReference type="InterPro" id="IPR049326">
    <property type="entry name" value="Rhodopsin_dom_fungi"/>
</dbReference>
<organism evidence="19 20">
    <name type="scientific">Microdochium bolleyi</name>
    <dbReference type="NCBI Taxonomy" id="196109"/>
    <lineage>
        <taxon>Eukaryota</taxon>
        <taxon>Fungi</taxon>
        <taxon>Dikarya</taxon>
        <taxon>Ascomycota</taxon>
        <taxon>Pezizomycotina</taxon>
        <taxon>Sordariomycetes</taxon>
        <taxon>Xylariomycetidae</taxon>
        <taxon>Xylariales</taxon>
        <taxon>Microdochiaceae</taxon>
        <taxon>Microdochium</taxon>
    </lineage>
</organism>
<evidence type="ECO:0000256" key="16">
    <source>
        <dbReference type="SAM" id="Phobius"/>
    </source>
</evidence>
<keyword evidence="14" id="KW-0408">Iron</keyword>
<dbReference type="Pfam" id="PF20684">
    <property type="entry name" value="Fung_rhodopsin"/>
    <property type="match status" value="1"/>
</dbReference>
<feature type="signal peptide" evidence="17">
    <location>
        <begin position="1"/>
        <end position="19"/>
    </location>
</feature>
<dbReference type="InterPro" id="IPR052337">
    <property type="entry name" value="SAT4-like"/>
</dbReference>
<dbReference type="InParanoid" id="A0A136IW42"/>
<evidence type="ECO:0000256" key="15">
    <source>
        <dbReference type="SAM" id="MobiDB-lite"/>
    </source>
</evidence>
<dbReference type="SMART" id="SM00747">
    <property type="entry name" value="CFEM"/>
    <property type="match status" value="1"/>
</dbReference>
<keyword evidence="5" id="KW-0964">Secreted</keyword>
<feature type="disulfide bond" evidence="14">
    <location>
        <begin position="26"/>
        <end position="66"/>
    </location>
</feature>
<comment type="similarity">
    <text evidence="13">Belongs to the SAT4 family.</text>
</comment>
<evidence type="ECO:0000256" key="10">
    <source>
        <dbReference type="ARBA" id="ARBA00023136"/>
    </source>
</evidence>
<feature type="compositionally biased region" description="Polar residues" evidence="15">
    <location>
        <begin position="439"/>
        <end position="456"/>
    </location>
</feature>
<dbReference type="GO" id="GO:0005576">
    <property type="term" value="C:extracellular region"/>
    <property type="evidence" value="ECO:0007669"/>
    <property type="project" value="UniProtKB-SubCell"/>
</dbReference>
<proteinExistence type="inferred from homology"/>
<evidence type="ECO:0000256" key="5">
    <source>
        <dbReference type="ARBA" id="ARBA00022525"/>
    </source>
</evidence>
<keyword evidence="6" id="KW-0325">Glycoprotein</keyword>
<feature type="transmembrane region" description="Helical" evidence="16">
    <location>
        <begin position="171"/>
        <end position="194"/>
    </location>
</feature>
<comment type="similarity">
    <text evidence="4">Belongs to the RBT5 family.</text>
</comment>
<keyword evidence="11 14" id="KW-1015">Disulfide bond</keyword>
<accession>A0A136IW42</accession>
<dbReference type="EMBL" id="KQ964256">
    <property type="protein sequence ID" value="KXJ89097.1"/>
    <property type="molecule type" value="Genomic_DNA"/>
</dbReference>
<feature type="disulfide bond" evidence="14">
    <location>
        <begin position="49"/>
        <end position="82"/>
    </location>
</feature>